<reference evidence="1 2" key="1">
    <citation type="journal article" date="2017" name="Curr. Microbiol.">
        <title>Mucilaginibacter ginsenosidivorans sp. nov., Isolated from Soil of Ginseng Field.</title>
        <authorList>
            <person name="Kim M.M."/>
            <person name="Siddiqi M.Z."/>
            <person name="Im W.T."/>
        </authorList>
    </citation>
    <scope>NUCLEOTIDE SEQUENCE [LARGE SCALE GENOMIC DNA]</scope>
    <source>
        <strain evidence="1 2">Gsoil 3017</strain>
    </source>
</reference>
<dbReference type="Proteomes" id="UP000321479">
    <property type="component" value="Chromosome"/>
</dbReference>
<name>A0A5B8V3U4_9SPHI</name>
<proteinExistence type="predicted"/>
<protein>
    <submittedName>
        <fullName evidence="1">Gliding motility lipoprotein GldB</fullName>
    </submittedName>
</protein>
<gene>
    <name evidence="1" type="primary">gldB</name>
    <name evidence="1" type="ORF">FRZ54_23895</name>
</gene>
<dbReference type="KEGG" id="mgin:FRZ54_23895"/>
<evidence type="ECO:0000313" key="1">
    <source>
        <dbReference type="EMBL" id="QEC65483.1"/>
    </source>
</evidence>
<dbReference type="EMBL" id="CP042436">
    <property type="protein sequence ID" value="QEC65483.1"/>
    <property type="molecule type" value="Genomic_DNA"/>
</dbReference>
<keyword evidence="2" id="KW-1185">Reference proteome</keyword>
<keyword evidence="1" id="KW-0449">Lipoprotein</keyword>
<sequence length="348" mass="40339">MTFYSVKPKQIYLIFFMAVLLASCGRSKKVDVSNIDVNVTIERFDHDMNAMETKPIAPQAVYMQKKYGSFYTDFMERIIQVGETRDTGYFKTLREIFAAGPYNEVKHEVDSIFPNMDKENAELTDAFKHVKYYYPNKALPRLFAYFSGFQGAQITIGNGYYGIGLDLFLGANSKFYTANAIREVFPHYISRRFTPDHITPRVVEVMAREDMFPEGDKDKSLLSRMVYNGKIMYFMDKILPDMADTLKIGYTGKQLKWCNDFKSQIWAYFLEQNLLYESDYEKIQKYLGEAPFTPGLGEKNEAAPKLAVWTGWQIVKEYMDKNPDVTLQQLMADQDAQKILNGSKYRPK</sequence>
<accession>A0A5B8V3U4</accession>
<dbReference type="InterPro" id="IPR019853">
    <property type="entry name" value="GldB-like"/>
</dbReference>
<dbReference type="PROSITE" id="PS51257">
    <property type="entry name" value="PROKAR_LIPOPROTEIN"/>
    <property type="match status" value="1"/>
</dbReference>
<evidence type="ECO:0000313" key="2">
    <source>
        <dbReference type="Proteomes" id="UP000321479"/>
    </source>
</evidence>
<dbReference type="NCBIfam" id="TIGR03514">
    <property type="entry name" value="GldB_lipo"/>
    <property type="match status" value="1"/>
</dbReference>
<dbReference type="OrthoDB" id="976022at2"/>
<dbReference type="Pfam" id="PF25594">
    <property type="entry name" value="GldB_lipo"/>
    <property type="match status" value="1"/>
</dbReference>
<organism evidence="1 2">
    <name type="scientific">Mucilaginibacter ginsenosidivorans</name>
    <dbReference type="NCBI Taxonomy" id="398053"/>
    <lineage>
        <taxon>Bacteria</taxon>
        <taxon>Pseudomonadati</taxon>
        <taxon>Bacteroidota</taxon>
        <taxon>Sphingobacteriia</taxon>
        <taxon>Sphingobacteriales</taxon>
        <taxon>Sphingobacteriaceae</taxon>
        <taxon>Mucilaginibacter</taxon>
    </lineage>
</organism>
<dbReference type="AlphaFoldDB" id="A0A5B8V3U4"/>